<gene>
    <name evidence="2" type="ORF">CHH28_04865</name>
</gene>
<dbReference type="EMBL" id="CP022530">
    <property type="protein sequence ID" value="ASP38053.1"/>
    <property type="molecule type" value="Genomic_DNA"/>
</dbReference>
<accession>A0A222FIK2</accession>
<protein>
    <recommendedName>
        <fullName evidence="4">LPP20 lipoprotein</fullName>
    </recommendedName>
</protein>
<dbReference type="PROSITE" id="PS51257">
    <property type="entry name" value="PROKAR_LIPOPROTEIN"/>
    <property type="match status" value="1"/>
</dbReference>
<sequence length="357" mass="39527">MARRRSRSCKRKTRLASNKALLLALTGSLWLAGCSSQPTSEGGRSDVPMWVEQVPQRSGFAYGVGSMEVYGDPVQAQQRAADLARADLVSQLKVTISGDFENQVTERSGTGRETEIERVVRQQVRSQIKPVELDEVHISEQYSGQYNGRQYAYALAELDRSAAAARLRQRMADVEQQLQPLVASAPTGSRMQQLQRLLPAMPLFEQRQQLAEQLAFVSTSRRSEPLPTDLQHLQERIQTLIGQLQVAVVARDRDAEKLETAVIQALTQQGLRVQSQGADLTFELEADISGRYKNQSHYVFADCQVRIVDGNGRVLSVFSERAKGVSGVYDMARQSAAQRLADAMSDAFAASLISLLD</sequence>
<dbReference type="KEGG" id="bsan:CHH28_04865"/>
<evidence type="ECO:0000313" key="3">
    <source>
        <dbReference type="Proteomes" id="UP000202440"/>
    </source>
</evidence>
<organism evidence="2 3">
    <name type="scientific">Bacterioplanes sanyensis</name>
    <dbReference type="NCBI Taxonomy" id="1249553"/>
    <lineage>
        <taxon>Bacteria</taxon>
        <taxon>Pseudomonadati</taxon>
        <taxon>Pseudomonadota</taxon>
        <taxon>Gammaproteobacteria</taxon>
        <taxon>Oceanospirillales</taxon>
        <taxon>Oceanospirillaceae</taxon>
        <taxon>Bacterioplanes</taxon>
    </lineage>
</organism>
<keyword evidence="1" id="KW-0732">Signal</keyword>
<dbReference type="Proteomes" id="UP000202440">
    <property type="component" value="Chromosome"/>
</dbReference>
<proteinExistence type="predicted"/>
<feature type="signal peptide" evidence="1">
    <location>
        <begin position="1"/>
        <end position="32"/>
    </location>
</feature>
<name>A0A222FIK2_9GAMM</name>
<evidence type="ECO:0008006" key="4">
    <source>
        <dbReference type="Google" id="ProtNLM"/>
    </source>
</evidence>
<reference evidence="2 3" key="1">
    <citation type="submission" date="2017-07" db="EMBL/GenBank/DDBJ databases">
        <title>Annotated genome sequence of Bacterioplanes sanyensis isolated from Red Sea.</title>
        <authorList>
            <person name="Rehman Z.U."/>
        </authorList>
    </citation>
    <scope>NUCLEOTIDE SEQUENCE [LARGE SCALE GENOMIC DNA]</scope>
    <source>
        <strain evidence="2 3">NV9</strain>
    </source>
</reference>
<feature type="chain" id="PRO_5012194730" description="LPP20 lipoprotein" evidence="1">
    <location>
        <begin position="33"/>
        <end position="357"/>
    </location>
</feature>
<evidence type="ECO:0000256" key="1">
    <source>
        <dbReference type="SAM" id="SignalP"/>
    </source>
</evidence>
<dbReference type="Gene3D" id="3.10.28.20">
    <property type="entry name" value="Acetamidase/Formamidase-like domains"/>
    <property type="match status" value="1"/>
</dbReference>
<evidence type="ECO:0000313" key="2">
    <source>
        <dbReference type="EMBL" id="ASP38053.1"/>
    </source>
</evidence>
<dbReference type="AlphaFoldDB" id="A0A222FIK2"/>
<keyword evidence="3" id="KW-1185">Reference proteome</keyword>